<keyword evidence="3" id="KW-1185">Reference proteome</keyword>
<evidence type="ECO:0000313" key="3">
    <source>
        <dbReference type="Proteomes" id="UP000254065"/>
    </source>
</evidence>
<dbReference type="EMBL" id="UGQB01000004">
    <property type="protein sequence ID" value="STZ07620.1"/>
    <property type="molecule type" value="Genomic_DNA"/>
</dbReference>
<evidence type="ECO:0000313" key="2">
    <source>
        <dbReference type="EMBL" id="STZ07620.1"/>
    </source>
</evidence>
<evidence type="ECO:0000256" key="1">
    <source>
        <dbReference type="SAM" id="Phobius"/>
    </source>
</evidence>
<dbReference type="Proteomes" id="UP000254065">
    <property type="component" value="Unassembled WGS sequence"/>
</dbReference>
<keyword evidence="1" id="KW-0812">Transmembrane</keyword>
<organism evidence="2 3">
    <name type="scientific">Moraxella caprae</name>
    <dbReference type="NCBI Taxonomy" id="90240"/>
    <lineage>
        <taxon>Bacteria</taxon>
        <taxon>Pseudomonadati</taxon>
        <taxon>Pseudomonadota</taxon>
        <taxon>Gammaproteobacteria</taxon>
        <taxon>Moraxellales</taxon>
        <taxon>Moraxellaceae</taxon>
        <taxon>Moraxella</taxon>
    </lineage>
</organism>
<proteinExistence type="predicted"/>
<gene>
    <name evidence="2" type="ORF">NCTC12877_00595</name>
</gene>
<dbReference type="AlphaFoldDB" id="A0A378R1A7"/>
<keyword evidence="1" id="KW-0472">Membrane</keyword>
<dbReference type="STRING" id="1122244.GCA_000426885_02210"/>
<name>A0A378R1A7_9GAMM</name>
<reference evidence="2 3" key="1">
    <citation type="submission" date="2018-06" db="EMBL/GenBank/DDBJ databases">
        <authorList>
            <consortium name="Pathogen Informatics"/>
            <person name="Doyle S."/>
        </authorList>
    </citation>
    <scope>NUCLEOTIDE SEQUENCE [LARGE SCALE GENOMIC DNA]</scope>
    <source>
        <strain evidence="2 3">NCTC12877</strain>
    </source>
</reference>
<protein>
    <submittedName>
        <fullName evidence="2">Uncharacterized protein</fullName>
    </submittedName>
</protein>
<feature type="transmembrane region" description="Helical" evidence="1">
    <location>
        <begin position="12"/>
        <end position="29"/>
    </location>
</feature>
<sequence length="58" mass="6850">MLNFKEIHLWGRAFYVSLILMFIGVSSMPKACDDIELVRYDWMDLAFMRFISCIQNVA</sequence>
<accession>A0A378R1A7</accession>
<keyword evidence="1" id="KW-1133">Transmembrane helix</keyword>